<name>A0A0F9FK55_9ZZZZ</name>
<proteinExistence type="predicted"/>
<gene>
    <name evidence="1" type="ORF">LCGC14_2233100</name>
</gene>
<organism evidence="1">
    <name type="scientific">marine sediment metagenome</name>
    <dbReference type="NCBI Taxonomy" id="412755"/>
    <lineage>
        <taxon>unclassified sequences</taxon>
        <taxon>metagenomes</taxon>
        <taxon>ecological metagenomes</taxon>
    </lineage>
</organism>
<reference evidence="1" key="1">
    <citation type="journal article" date="2015" name="Nature">
        <title>Complex archaea that bridge the gap between prokaryotes and eukaryotes.</title>
        <authorList>
            <person name="Spang A."/>
            <person name="Saw J.H."/>
            <person name="Jorgensen S.L."/>
            <person name="Zaremba-Niedzwiedzka K."/>
            <person name="Martijn J."/>
            <person name="Lind A.E."/>
            <person name="van Eijk R."/>
            <person name="Schleper C."/>
            <person name="Guy L."/>
            <person name="Ettema T.J."/>
        </authorList>
    </citation>
    <scope>NUCLEOTIDE SEQUENCE</scope>
</reference>
<accession>A0A0F9FK55</accession>
<dbReference type="EMBL" id="LAZR01030085">
    <property type="protein sequence ID" value="KKL57670.1"/>
    <property type="molecule type" value="Genomic_DNA"/>
</dbReference>
<protein>
    <submittedName>
        <fullName evidence="1">Uncharacterized protein</fullName>
    </submittedName>
</protein>
<evidence type="ECO:0000313" key="1">
    <source>
        <dbReference type="EMBL" id="KKL57670.1"/>
    </source>
</evidence>
<dbReference type="AlphaFoldDB" id="A0A0F9FK55"/>
<comment type="caution">
    <text evidence="1">The sequence shown here is derived from an EMBL/GenBank/DDBJ whole genome shotgun (WGS) entry which is preliminary data.</text>
</comment>
<sequence>MTIRGNEWIFQDDDLFPNTADAGNDIGTTAKPVDRLYVLHRINASGISASESYKTGLGVSLDTDTAHDLNTLAGQAQSFDTTHDIILGGEITKRLDAFWAVGDDAGGLGEVDAGATATLTFSLTASPDTITSDENTFADCNALTTETGTILIDGGSTNDGVYEVASCTDTVLTLGEAVLAGDETSTAGEYTVRYIWPDTWYHFFLIENAGTEDACFDRAEKGTNCLSESGYDQYRLLQSVLTDATANLLGV</sequence>